<name>A0A1V2K0L1_PSECE</name>
<evidence type="ECO:0000313" key="1">
    <source>
        <dbReference type="EMBL" id="ONH51159.1"/>
    </source>
</evidence>
<evidence type="ECO:0008006" key="3">
    <source>
        <dbReference type="Google" id="ProtNLM"/>
    </source>
</evidence>
<dbReference type="Proteomes" id="UP000189295">
    <property type="component" value="Unassembled WGS sequence"/>
</dbReference>
<organism evidence="1 2">
    <name type="scientific">Pseudomonas cedrina subsp. cedrina</name>
    <dbReference type="NCBI Taxonomy" id="76762"/>
    <lineage>
        <taxon>Bacteria</taxon>
        <taxon>Pseudomonadati</taxon>
        <taxon>Pseudomonadota</taxon>
        <taxon>Gammaproteobacteria</taxon>
        <taxon>Pseudomonadales</taxon>
        <taxon>Pseudomonadaceae</taxon>
        <taxon>Pseudomonas</taxon>
    </lineage>
</organism>
<accession>A0A1V2K0L1</accession>
<protein>
    <recommendedName>
        <fullName evidence="3">DUF3077 domain-containing protein</fullName>
    </recommendedName>
</protein>
<dbReference type="Pfam" id="PF19619">
    <property type="entry name" value="DUF6124"/>
    <property type="match status" value="1"/>
</dbReference>
<sequence>MPLMKTHPIDDEFATSVFSVKPGLSSEEALVNASELLASASAIANEQAFAASGTQRLQTFGLAQIIESAGLLVNAALDKIDPASTQPV</sequence>
<comment type="caution">
    <text evidence="1">The sequence shown here is derived from an EMBL/GenBank/DDBJ whole genome shotgun (WGS) entry which is preliminary data.</text>
</comment>
<dbReference type="EMBL" id="MNPW01000012">
    <property type="protein sequence ID" value="ONH51159.1"/>
    <property type="molecule type" value="Genomic_DNA"/>
</dbReference>
<evidence type="ECO:0000313" key="2">
    <source>
        <dbReference type="Proteomes" id="UP000189295"/>
    </source>
</evidence>
<reference evidence="1 2" key="1">
    <citation type="submission" date="2016-10" db="EMBL/GenBank/DDBJ databases">
        <title>Pseudomonas lactis sp. nov. and Pseudomonas paralactis sp. nov., isolated from bovine raw milk.</title>
        <authorList>
            <person name="Von Neubeck M."/>
            <person name="Huptas C."/>
            <person name="Glueck C."/>
            <person name="Krewinkel M."/>
            <person name="Stoeckel M."/>
            <person name="Stressler T."/>
            <person name="Fischer L."/>
            <person name="Hinrichs J."/>
            <person name="Scherer S."/>
            <person name="Wenning M."/>
        </authorList>
    </citation>
    <scope>NUCLEOTIDE SEQUENCE [LARGE SCALE GENOMIC DNA]</scope>
    <source>
        <strain evidence="1 2">DSM 17516</strain>
    </source>
</reference>
<dbReference type="AlphaFoldDB" id="A0A1V2K0L1"/>
<proteinExistence type="predicted"/>
<gene>
    <name evidence="1" type="ORF">BLL36_22575</name>
</gene>